<dbReference type="PANTHER" id="PTHR43459:SF1">
    <property type="entry name" value="EG:BACN32G11.4 PROTEIN"/>
    <property type="match status" value="1"/>
</dbReference>
<reference evidence="3" key="1">
    <citation type="journal article" date="2019" name="Int. J. Syst. Evol. Microbiol.">
        <title>The Global Catalogue of Microorganisms (GCM) 10K type strain sequencing project: providing services to taxonomists for standard genome sequencing and annotation.</title>
        <authorList>
            <consortium name="The Broad Institute Genomics Platform"/>
            <consortium name="The Broad Institute Genome Sequencing Center for Infectious Disease"/>
            <person name="Wu L."/>
            <person name="Ma J."/>
        </authorList>
    </citation>
    <scope>NUCLEOTIDE SEQUENCE [LARGE SCALE GENOMIC DNA]</scope>
    <source>
        <strain evidence="3">CGMCC 1.14993</strain>
    </source>
</reference>
<accession>A0A8J3ALW0</accession>
<organism evidence="2 3">
    <name type="scientific">Gottfriedia solisilvae</name>
    <dbReference type="NCBI Taxonomy" id="1516104"/>
    <lineage>
        <taxon>Bacteria</taxon>
        <taxon>Bacillati</taxon>
        <taxon>Bacillota</taxon>
        <taxon>Bacilli</taxon>
        <taxon>Bacillales</taxon>
        <taxon>Bacillaceae</taxon>
        <taxon>Gottfriedia</taxon>
    </lineage>
</organism>
<dbReference type="InterPro" id="IPR029045">
    <property type="entry name" value="ClpP/crotonase-like_dom_sf"/>
</dbReference>
<dbReference type="InterPro" id="IPR014748">
    <property type="entry name" value="Enoyl-CoA_hydra_C"/>
</dbReference>
<proteinExistence type="inferred from homology"/>
<keyword evidence="3" id="KW-1185">Reference proteome</keyword>
<sequence>MTISNTTDHILLKKEGRVATIVFNRPEVLNAMNEETFRQFRDALDDINNSEVDVVVLCGNGKGFSSGGDLKSMLSNTDESAFSPVMDLISELVIKLYTLPKIVISAIHGPAAGIGLSLALASDYVLAHESGVLAMNFIGIGLIPDGGAHYFLEKRIGESKAKQLIWDGQKLNATNALELGLIDEVISGDFEQEIKNRVNGILQKPVSAMIQTKKIYNENNLDKLTKVLAAEKNGQGLMRKTADHKEGVQAFLQKRKPEFIGK</sequence>
<dbReference type="NCBIfam" id="NF005804">
    <property type="entry name" value="PRK07659.1"/>
    <property type="match status" value="1"/>
</dbReference>
<evidence type="ECO:0000313" key="2">
    <source>
        <dbReference type="EMBL" id="GGI15114.1"/>
    </source>
</evidence>
<dbReference type="OrthoDB" id="9775794at2"/>
<comment type="caution">
    <text evidence="2">The sequence shown here is derived from an EMBL/GenBank/DDBJ whole genome shotgun (WGS) entry which is preliminary data.</text>
</comment>
<dbReference type="GO" id="GO:0003824">
    <property type="term" value="F:catalytic activity"/>
    <property type="evidence" value="ECO:0007669"/>
    <property type="project" value="UniProtKB-ARBA"/>
</dbReference>
<evidence type="ECO:0000256" key="1">
    <source>
        <dbReference type="ARBA" id="ARBA00005254"/>
    </source>
</evidence>
<dbReference type="InterPro" id="IPR001753">
    <property type="entry name" value="Enoyl-CoA_hydra/iso"/>
</dbReference>
<dbReference type="Pfam" id="PF00378">
    <property type="entry name" value="ECH_1"/>
    <property type="match status" value="1"/>
</dbReference>
<dbReference type="Proteomes" id="UP000626244">
    <property type="component" value="Unassembled WGS sequence"/>
</dbReference>
<dbReference type="EMBL" id="BMHB01000001">
    <property type="protein sequence ID" value="GGI15114.1"/>
    <property type="molecule type" value="Genomic_DNA"/>
</dbReference>
<evidence type="ECO:0000313" key="3">
    <source>
        <dbReference type="Proteomes" id="UP000626244"/>
    </source>
</evidence>
<comment type="similarity">
    <text evidence="1">Belongs to the enoyl-CoA hydratase/isomerase family.</text>
</comment>
<dbReference type="AlphaFoldDB" id="A0A8J3ALW0"/>
<protein>
    <submittedName>
        <fullName evidence="2">Enoyl-CoA hydratase</fullName>
    </submittedName>
</protein>
<dbReference type="Gene3D" id="3.90.226.10">
    <property type="entry name" value="2-enoyl-CoA Hydratase, Chain A, domain 1"/>
    <property type="match status" value="1"/>
</dbReference>
<name>A0A8J3ALW0_9BACI</name>
<dbReference type="PANTHER" id="PTHR43459">
    <property type="entry name" value="ENOYL-COA HYDRATASE"/>
    <property type="match status" value="1"/>
</dbReference>
<gene>
    <name evidence="2" type="ORF">GCM10007380_26340</name>
</gene>
<dbReference type="RefSeq" id="WP_087999908.1">
    <property type="nucleotide sequence ID" value="NZ_BMHB01000001.1"/>
</dbReference>
<dbReference type="CDD" id="cd06558">
    <property type="entry name" value="crotonase-like"/>
    <property type="match status" value="1"/>
</dbReference>
<dbReference type="SUPFAM" id="SSF52096">
    <property type="entry name" value="ClpP/crotonase"/>
    <property type="match status" value="1"/>
</dbReference>
<dbReference type="Gene3D" id="1.10.12.10">
    <property type="entry name" value="Lyase 2-enoyl-coa Hydratase, Chain A, domain 2"/>
    <property type="match status" value="1"/>
</dbReference>